<dbReference type="Proteomes" id="UP000181951">
    <property type="component" value="Unassembled WGS sequence"/>
</dbReference>
<dbReference type="GO" id="GO:0016746">
    <property type="term" value="F:acyltransferase activity"/>
    <property type="evidence" value="ECO:0007669"/>
    <property type="project" value="UniProtKB-KW"/>
</dbReference>
<evidence type="ECO:0000256" key="1">
    <source>
        <dbReference type="PIRSR" id="PIRSR620019-1"/>
    </source>
</evidence>
<dbReference type="NCBIfam" id="TIGR03570">
    <property type="entry name" value="NeuD_NnaD"/>
    <property type="match status" value="1"/>
</dbReference>
<sequence length="302" mass="30832">MSGRSGPRDLLIAGAGGFARETAQAVAAAVAAGTQHWRLLGHLDDDPALHGRLVDGVTVLGGCELVHELPDAQVVLCVGSPRDHTGRARLVRRLGLPDERWGTVVHPSASVSASSEVGPGCVLLAHCVLTAAVRLGAHVAVMPHTVLTHDDEVADFATLASGVRLAGGVRVGRGAYLGSGALVRESTRVGAWSLVGMGSVVLRDVPPGEVWAGSPARRLRAAGAPERAELVAMTVAAGRAGHGPGTGRGERTEGAAPASHDGAAAEAGRIGPDDRDDQDDQDDQDNDTAGHGPAVRMGRSAR</sequence>
<feature type="site" description="Increases basicity of active site His" evidence="1">
    <location>
        <position position="150"/>
    </location>
</feature>
<dbReference type="AlphaFoldDB" id="A0A1H8LQ42"/>
<dbReference type="RefSeq" id="WP_245791514.1">
    <property type="nucleotide sequence ID" value="NZ_FODD01000016.1"/>
</dbReference>
<dbReference type="PANTHER" id="PTHR43300">
    <property type="entry name" value="ACETYLTRANSFERASE"/>
    <property type="match status" value="1"/>
</dbReference>
<dbReference type="InterPro" id="IPR020019">
    <property type="entry name" value="AcTrfase_PglD-like"/>
</dbReference>
<dbReference type="CDD" id="cd03360">
    <property type="entry name" value="LbH_AT_putative"/>
    <property type="match status" value="1"/>
</dbReference>
<feature type="region of interest" description="Disordered" evidence="3">
    <location>
        <begin position="238"/>
        <end position="302"/>
    </location>
</feature>
<proteinExistence type="predicted"/>
<keyword evidence="6" id="KW-1185">Reference proteome</keyword>
<dbReference type="InterPro" id="IPR050179">
    <property type="entry name" value="Trans_hexapeptide_repeat"/>
</dbReference>
<organism evidence="5 6">
    <name type="scientific">Actinacidiphila rubida</name>
    <dbReference type="NCBI Taxonomy" id="310780"/>
    <lineage>
        <taxon>Bacteria</taxon>
        <taxon>Bacillati</taxon>
        <taxon>Actinomycetota</taxon>
        <taxon>Actinomycetes</taxon>
        <taxon>Kitasatosporales</taxon>
        <taxon>Streptomycetaceae</taxon>
        <taxon>Actinacidiphila</taxon>
    </lineage>
</organism>
<reference evidence="5 6" key="1">
    <citation type="submission" date="2016-10" db="EMBL/GenBank/DDBJ databases">
        <authorList>
            <person name="de Groot N.N."/>
        </authorList>
    </citation>
    <scope>NUCLEOTIDE SEQUENCE [LARGE SCALE GENOMIC DNA]</scope>
    <source>
        <strain evidence="5 6">CGMCC 4.2026</strain>
    </source>
</reference>
<gene>
    <name evidence="5" type="ORF">SAMN05216267_1016150</name>
</gene>
<dbReference type="Pfam" id="PF17836">
    <property type="entry name" value="PglD_N"/>
    <property type="match status" value="1"/>
</dbReference>
<feature type="domain" description="PglD N-terminal" evidence="4">
    <location>
        <begin position="10"/>
        <end position="82"/>
    </location>
</feature>
<accession>A0A1H8LQ42</accession>
<dbReference type="PANTHER" id="PTHR43300:SF7">
    <property type="entry name" value="UDP-N-ACETYLBACILLOSAMINE N-ACETYLTRANSFERASE"/>
    <property type="match status" value="1"/>
</dbReference>
<evidence type="ECO:0000313" key="6">
    <source>
        <dbReference type="Proteomes" id="UP000181951"/>
    </source>
</evidence>
<keyword evidence="5" id="KW-0808">Transferase</keyword>
<dbReference type="STRING" id="310780.SAMN05216267_1016150"/>
<dbReference type="Gene3D" id="2.160.10.10">
    <property type="entry name" value="Hexapeptide repeat proteins"/>
    <property type="match status" value="1"/>
</dbReference>
<dbReference type="SUPFAM" id="SSF51161">
    <property type="entry name" value="Trimeric LpxA-like enzymes"/>
    <property type="match status" value="1"/>
</dbReference>
<evidence type="ECO:0000256" key="2">
    <source>
        <dbReference type="PIRSR" id="PIRSR620019-2"/>
    </source>
</evidence>
<feature type="binding site" evidence="2">
    <location>
        <position position="79"/>
    </location>
    <ligand>
        <name>substrate</name>
    </ligand>
</feature>
<dbReference type="InterPro" id="IPR041561">
    <property type="entry name" value="PglD_N"/>
</dbReference>
<dbReference type="Gene3D" id="3.40.50.20">
    <property type="match status" value="1"/>
</dbReference>
<evidence type="ECO:0000313" key="5">
    <source>
        <dbReference type="EMBL" id="SEO07241.1"/>
    </source>
</evidence>
<keyword evidence="5" id="KW-0012">Acyltransferase</keyword>
<protein>
    <submittedName>
        <fullName evidence="5">Sugar O-acyltransferase, sialic acid O-acetyltransferase NeuD family</fullName>
    </submittedName>
</protein>
<feature type="active site" description="Proton acceptor" evidence="1">
    <location>
        <position position="149"/>
    </location>
</feature>
<feature type="compositionally biased region" description="Low complexity" evidence="3">
    <location>
        <begin position="254"/>
        <end position="268"/>
    </location>
</feature>
<evidence type="ECO:0000259" key="4">
    <source>
        <dbReference type="Pfam" id="PF17836"/>
    </source>
</evidence>
<name>A0A1H8LQ42_9ACTN</name>
<dbReference type="EMBL" id="FODD01000016">
    <property type="protein sequence ID" value="SEO07241.1"/>
    <property type="molecule type" value="Genomic_DNA"/>
</dbReference>
<evidence type="ECO:0000256" key="3">
    <source>
        <dbReference type="SAM" id="MobiDB-lite"/>
    </source>
</evidence>
<feature type="compositionally biased region" description="Acidic residues" evidence="3">
    <location>
        <begin position="274"/>
        <end position="286"/>
    </location>
</feature>
<dbReference type="InterPro" id="IPR011004">
    <property type="entry name" value="Trimer_LpxA-like_sf"/>
</dbReference>